<dbReference type="AlphaFoldDB" id="A0A8H9IX23"/>
<accession>A0A8H9IX23</accession>
<evidence type="ECO:0000313" key="1">
    <source>
        <dbReference type="EMBL" id="GHF44683.1"/>
    </source>
</evidence>
<name>A0A8H9IX23_9PSEU</name>
<organism evidence="1 2">
    <name type="scientific">Amycolatopsis bartoniae</name>
    <dbReference type="NCBI Taxonomy" id="941986"/>
    <lineage>
        <taxon>Bacteria</taxon>
        <taxon>Bacillati</taxon>
        <taxon>Actinomycetota</taxon>
        <taxon>Actinomycetes</taxon>
        <taxon>Pseudonocardiales</taxon>
        <taxon>Pseudonocardiaceae</taxon>
        <taxon>Amycolatopsis</taxon>
    </lineage>
</organism>
<sequence length="94" mass="10479">MWKGADACPGVAEQRNQTLNEVAQFEVGSQVTYVPGQRLDGSRRLCRRGLVAGTTVFDACTETTWVPVQVEGWSADREPEWVRADNIIDVVMPR</sequence>
<protein>
    <submittedName>
        <fullName evidence="1">Uncharacterized protein</fullName>
    </submittedName>
</protein>
<gene>
    <name evidence="1" type="ORF">GCM10017566_17120</name>
</gene>
<dbReference type="EMBL" id="BNAV01000002">
    <property type="protein sequence ID" value="GHF44683.1"/>
    <property type="molecule type" value="Genomic_DNA"/>
</dbReference>
<reference evidence="1" key="1">
    <citation type="journal article" date="2014" name="Int. J. Syst. Evol. Microbiol.">
        <title>Complete genome sequence of Corynebacterium casei LMG S-19264T (=DSM 44701T), isolated from a smear-ripened cheese.</title>
        <authorList>
            <consortium name="US DOE Joint Genome Institute (JGI-PGF)"/>
            <person name="Walter F."/>
            <person name="Albersmeier A."/>
            <person name="Kalinowski J."/>
            <person name="Ruckert C."/>
        </authorList>
    </citation>
    <scope>NUCLEOTIDE SEQUENCE</scope>
    <source>
        <strain evidence="1">CGMCC 4.7679</strain>
    </source>
</reference>
<evidence type="ECO:0000313" key="2">
    <source>
        <dbReference type="Proteomes" id="UP000658656"/>
    </source>
</evidence>
<dbReference type="Proteomes" id="UP000658656">
    <property type="component" value="Unassembled WGS sequence"/>
</dbReference>
<comment type="caution">
    <text evidence="1">The sequence shown here is derived from an EMBL/GenBank/DDBJ whole genome shotgun (WGS) entry which is preliminary data.</text>
</comment>
<proteinExistence type="predicted"/>
<reference evidence="1" key="2">
    <citation type="submission" date="2020-09" db="EMBL/GenBank/DDBJ databases">
        <authorList>
            <person name="Sun Q."/>
            <person name="Zhou Y."/>
        </authorList>
    </citation>
    <scope>NUCLEOTIDE SEQUENCE</scope>
    <source>
        <strain evidence="1">CGMCC 4.7679</strain>
    </source>
</reference>
<keyword evidence="2" id="KW-1185">Reference proteome</keyword>